<proteinExistence type="predicted"/>
<feature type="non-terminal residue" evidence="1">
    <location>
        <position position="163"/>
    </location>
</feature>
<dbReference type="EMBL" id="BARV01000852">
    <property type="protein sequence ID" value="GAH90185.1"/>
    <property type="molecule type" value="Genomic_DNA"/>
</dbReference>
<evidence type="ECO:0000313" key="1">
    <source>
        <dbReference type="EMBL" id="GAH90185.1"/>
    </source>
</evidence>
<gene>
    <name evidence="1" type="ORF">S06H3_02807</name>
</gene>
<organism evidence="1">
    <name type="scientific">marine sediment metagenome</name>
    <dbReference type="NCBI Taxonomy" id="412755"/>
    <lineage>
        <taxon>unclassified sequences</taxon>
        <taxon>metagenomes</taxon>
        <taxon>ecological metagenomes</taxon>
    </lineage>
</organism>
<comment type="caution">
    <text evidence="1">The sequence shown here is derived from an EMBL/GenBank/DDBJ whole genome shotgun (WGS) entry which is preliminary data.</text>
</comment>
<sequence length="163" mass="18913">MKLRDIEIENLDINTAKNLVECINLLCDQESNEDALALLKIWIDKVKTAELHCEQFNELLLMLNHLRISAGFFEYFFHDGNDIGSLDLIKKGITKFRCYAMLCHGNFRYAYKEWIGMSFSEISTDIKQRCCLLEDIAEIINTRSGKILDIELIPKKVLPFLGY</sequence>
<name>X1K972_9ZZZZ</name>
<protein>
    <submittedName>
        <fullName evidence="1">Uncharacterized protein</fullName>
    </submittedName>
</protein>
<dbReference type="AlphaFoldDB" id="X1K972"/>
<reference evidence="1" key="1">
    <citation type="journal article" date="2014" name="Front. Microbiol.">
        <title>High frequency of phylogenetically diverse reductive dehalogenase-homologous genes in deep subseafloor sedimentary metagenomes.</title>
        <authorList>
            <person name="Kawai M."/>
            <person name="Futagami T."/>
            <person name="Toyoda A."/>
            <person name="Takaki Y."/>
            <person name="Nishi S."/>
            <person name="Hori S."/>
            <person name="Arai W."/>
            <person name="Tsubouchi T."/>
            <person name="Morono Y."/>
            <person name="Uchiyama I."/>
            <person name="Ito T."/>
            <person name="Fujiyama A."/>
            <person name="Inagaki F."/>
            <person name="Takami H."/>
        </authorList>
    </citation>
    <scope>NUCLEOTIDE SEQUENCE</scope>
    <source>
        <strain evidence="1">Expedition CK06-06</strain>
    </source>
</reference>
<accession>X1K972</accession>